<evidence type="ECO:0000256" key="7">
    <source>
        <dbReference type="PROSITE-ProRule" id="PRU00176"/>
    </source>
</evidence>
<feature type="compositionally biased region" description="Acidic residues" evidence="9">
    <location>
        <begin position="115"/>
        <end position="126"/>
    </location>
</feature>
<keyword evidence="6" id="KW-0238">DNA-binding</keyword>
<feature type="zinc finger region" description="C3H1-type" evidence="8">
    <location>
        <begin position="344"/>
        <end position="374"/>
    </location>
</feature>
<keyword evidence="13" id="KW-1185">Reference proteome</keyword>
<dbReference type="CDD" id="cd12540">
    <property type="entry name" value="RRM_U2AFBPL"/>
    <property type="match status" value="1"/>
</dbReference>
<feature type="domain" description="RRM" evidence="10">
    <location>
        <begin position="242"/>
        <end position="342"/>
    </location>
</feature>
<sequence>MAEPVMVPDETAGGTAEISHQNQTRKEKRKVAKKLKRKEVRKQTAVKAIEEEEARLNDPEEQNRIRLKEQEEAAARERELREFEERERALLEAAAKRKQEEDERKKILETSTIDQEGENERDEDNSEEHAQEGPTEIIWQGNEIIVRKKRVKAIENLADSQPNKEDEDRPTSNPLPPQSAAFAAYSQASSLSLHDVFDSVAQQVPNFGTEQDKAHCPFHIKTGACRFGSRCSRLHLHPDKSCTLLIKNMYSGPGLSFEQDEGLEYIDEEIERCYEEFYEDVHTEFLKFGEIVNFKVCRNGSPHLRGNVYVHYDSLESAVLAYSSINGRYFAGKQIICEFVGVSRWKVAICGEFMKSRYKTCSRGTACNFLHCFRNPGGDYEWADCDNPPPMYWRKRMISLFGPIDESQYDKVVEVRKGDALKSARKRRKVEEERSSSRGFRHREDGGCSRDSDNDYRTRKNRYSNRRSYSTSQRKTAFSHDEHKMSGRNHDSAHHGYRRRGRPDLDDQGADQTELSEISGMQLGSEENRHGHSSRHLSSSTRNESDSPLMKEGHERYYEGGSSGISSGEYSDKNHNAGYSHFVSEKRSTRRHRRRHFCDGDERSEAKYAFHDHERYGGRVISRDGSSSDDGRDYRSDHSGRKRRSCRSWQLEEDRKSRKETCVSYYHERDDEENQSREVEYEDEAITPRAYSGGQNRDGSASKHSRDRHSSRKHDRGKKERKKNVDTG</sequence>
<dbReference type="Gene3D" id="3.30.70.330">
    <property type="match status" value="1"/>
</dbReference>
<dbReference type="GO" id="GO:0008270">
    <property type="term" value="F:zinc ion binding"/>
    <property type="evidence" value="ECO:0007669"/>
    <property type="project" value="UniProtKB-KW"/>
</dbReference>
<dbReference type="FunFam" id="3.30.70.330:FF:000318">
    <property type="entry name" value="Zinc finger CCCH domain-containing protein 5"/>
    <property type="match status" value="1"/>
</dbReference>
<accession>A0AAV7F9Y7</accession>
<organism evidence="12 13">
    <name type="scientific">Aristolochia fimbriata</name>
    <name type="common">White veined hardy Dutchman's pipe vine</name>
    <dbReference type="NCBI Taxonomy" id="158543"/>
    <lineage>
        <taxon>Eukaryota</taxon>
        <taxon>Viridiplantae</taxon>
        <taxon>Streptophyta</taxon>
        <taxon>Embryophyta</taxon>
        <taxon>Tracheophyta</taxon>
        <taxon>Spermatophyta</taxon>
        <taxon>Magnoliopsida</taxon>
        <taxon>Magnoliidae</taxon>
        <taxon>Piperales</taxon>
        <taxon>Aristolochiaceae</taxon>
        <taxon>Aristolochia</taxon>
    </lineage>
</organism>
<feature type="compositionally biased region" description="Basic residues" evidence="9">
    <location>
        <begin position="26"/>
        <end position="40"/>
    </location>
</feature>
<feature type="region of interest" description="Disordered" evidence="9">
    <location>
        <begin position="158"/>
        <end position="179"/>
    </location>
</feature>
<dbReference type="SMART" id="SM00356">
    <property type="entry name" value="ZnF_C3H1"/>
    <property type="match status" value="2"/>
</dbReference>
<feature type="compositionally biased region" description="Basic and acidic residues" evidence="9">
    <location>
        <begin position="543"/>
        <end position="558"/>
    </location>
</feature>
<dbReference type="InterPro" id="IPR000571">
    <property type="entry name" value="Znf_CCCH"/>
</dbReference>
<proteinExistence type="predicted"/>
<dbReference type="PROSITE" id="PS50103">
    <property type="entry name" value="ZF_C3H1"/>
    <property type="match status" value="2"/>
</dbReference>
<keyword evidence="2" id="KW-0677">Repeat</keyword>
<gene>
    <name evidence="12" type="ORF">H6P81_001568</name>
</gene>
<dbReference type="PRINTS" id="PR01848">
    <property type="entry name" value="U2AUXFACTOR"/>
</dbReference>
<feature type="compositionally biased region" description="Basic and acidic residues" evidence="9">
    <location>
        <begin position="650"/>
        <end position="679"/>
    </location>
</feature>
<evidence type="ECO:0000256" key="9">
    <source>
        <dbReference type="SAM" id="MobiDB-lite"/>
    </source>
</evidence>
<keyword evidence="1 8" id="KW-0479">Metal-binding</keyword>
<dbReference type="PROSITE" id="PS50102">
    <property type="entry name" value="RRM"/>
    <property type="match status" value="1"/>
</dbReference>
<dbReference type="InterPro" id="IPR009145">
    <property type="entry name" value="U2AF_small"/>
</dbReference>
<feature type="compositionally biased region" description="Basic and acidic residues" evidence="9">
    <location>
        <begin position="629"/>
        <end position="639"/>
    </location>
</feature>
<evidence type="ECO:0000256" key="3">
    <source>
        <dbReference type="ARBA" id="ARBA00022771"/>
    </source>
</evidence>
<feature type="compositionally biased region" description="Basic residues" evidence="9">
    <location>
        <begin position="703"/>
        <end position="722"/>
    </location>
</feature>
<evidence type="ECO:0000313" key="13">
    <source>
        <dbReference type="Proteomes" id="UP000825729"/>
    </source>
</evidence>
<evidence type="ECO:0000256" key="5">
    <source>
        <dbReference type="ARBA" id="ARBA00022884"/>
    </source>
</evidence>
<evidence type="ECO:0000256" key="1">
    <source>
        <dbReference type="ARBA" id="ARBA00022723"/>
    </source>
</evidence>
<evidence type="ECO:0000259" key="10">
    <source>
        <dbReference type="PROSITE" id="PS50102"/>
    </source>
</evidence>
<name>A0AAV7F9Y7_ARIFI</name>
<evidence type="ECO:0000256" key="4">
    <source>
        <dbReference type="ARBA" id="ARBA00022833"/>
    </source>
</evidence>
<feature type="compositionally biased region" description="Basic and acidic residues" evidence="9">
    <location>
        <begin position="478"/>
        <end position="494"/>
    </location>
</feature>
<dbReference type="AlphaFoldDB" id="A0AAV7F9Y7"/>
<dbReference type="EMBL" id="JAINDJ010000002">
    <property type="protein sequence ID" value="KAG9457060.1"/>
    <property type="molecule type" value="Genomic_DNA"/>
</dbReference>
<dbReference type="GO" id="GO:0089701">
    <property type="term" value="C:U2AF complex"/>
    <property type="evidence" value="ECO:0007669"/>
    <property type="project" value="InterPro"/>
</dbReference>
<evidence type="ECO:0000256" key="8">
    <source>
        <dbReference type="PROSITE-ProRule" id="PRU00723"/>
    </source>
</evidence>
<feature type="compositionally biased region" description="Basic and acidic residues" evidence="9">
    <location>
        <begin position="54"/>
        <end position="108"/>
    </location>
</feature>
<evidence type="ECO:0000256" key="2">
    <source>
        <dbReference type="ARBA" id="ARBA00022737"/>
    </source>
</evidence>
<dbReference type="InterPro" id="IPR035979">
    <property type="entry name" value="RBD_domain_sf"/>
</dbReference>
<feature type="region of interest" description="Disordered" evidence="9">
    <location>
        <begin position="1"/>
        <end position="139"/>
    </location>
</feature>
<keyword evidence="5 7" id="KW-0694">RNA-binding</keyword>
<dbReference type="PANTHER" id="PTHR12620">
    <property type="entry name" value="U2 SNRNP AUXILIARY FACTOR, SMALL SUBUNIT"/>
    <property type="match status" value="1"/>
</dbReference>
<dbReference type="InterPro" id="IPR012677">
    <property type="entry name" value="Nucleotide-bd_a/b_plait_sf"/>
</dbReference>
<comment type="caution">
    <text evidence="12">The sequence shown here is derived from an EMBL/GenBank/DDBJ whole genome shotgun (WGS) entry which is preliminary data.</text>
</comment>
<dbReference type="InterPro" id="IPR003954">
    <property type="entry name" value="RRM_euk-type"/>
</dbReference>
<feature type="domain" description="C3H1-type" evidence="11">
    <location>
        <begin position="344"/>
        <end position="374"/>
    </location>
</feature>
<evidence type="ECO:0000256" key="6">
    <source>
        <dbReference type="ARBA" id="ARBA00023125"/>
    </source>
</evidence>
<evidence type="ECO:0000259" key="11">
    <source>
        <dbReference type="PROSITE" id="PS50103"/>
    </source>
</evidence>
<dbReference type="InterPro" id="IPR000504">
    <property type="entry name" value="RRM_dom"/>
</dbReference>
<dbReference type="GO" id="GO:0003677">
    <property type="term" value="F:DNA binding"/>
    <property type="evidence" value="ECO:0007669"/>
    <property type="project" value="UniProtKB-KW"/>
</dbReference>
<feature type="region of interest" description="Disordered" evidence="9">
    <location>
        <begin position="420"/>
        <end position="728"/>
    </location>
</feature>
<feature type="zinc finger region" description="C3H1-type" evidence="8">
    <location>
        <begin position="210"/>
        <end position="238"/>
    </location>
</feature>
<feature type="domain" description="C3H1-type" evidence="11">
    <location>
        <begin position="210"/>
        <end position="238"/>
    </location>
</feature>
<keyword evidence="4 8" id="KW-0862">Zinc</keyword>
<keyword evidence="3 8" id="KW-0863">Zinc-finger</keyword>
<feature type="compositionally biased region" description="Basic and acidic residues" evidence="9">
    <location>
        <begin position="597"/>
        <end position="617"/>
    </location>
</feature>
<dbReference type="Pfam" id="PF00642">
    <property type="entry name" value="zf-CCCH"/>
    <property type="match status" value="1"/>
</dbReference>
<dbReference type="Pfam" id="PF00076">
    <property type="entry name" value="RRM_1"/>
    <property type="match status" value="1"/>
</dbReference>
<dbReference type="SUPFAM" id="SSF54928">
    <property type="entry name" value="RNA-binding domain, RBD"/>
    <property type="match status" value="1"/>
</dbReference>
<protein>
    <submittedName>
        <fullName evidence="12">Uncharacterized protein</fullName>
    </submittedName>
</protein>
<dbReference type="GO" id="GO:0000398">
    <property type="term" value="P:mRNA splicing, via spliceosome"/>
    <property type="evidence" value="ECO:0007669"/>
    <property type="project" value="InterPro"/>
</dbReference>
<reference evidence="12 13" key="1">
    <citation type="submission" date="2021-07" db="EMBL/GenBank/DDBJ databases">
        <title>The Aristolochia fimbriata genome: insights into angiosperm evolution, floral development and chemical biosynthesis.</title>
        <authorList>
            <person name="Jiao Y."/>
        </authorList>
    </citation>
    <scope>NUCLEOTIDE SEQUENCE [LARGE SCALE GENOMIC DNA]</scope>
    <source>
        <strain evidence="12">IBCAS-2021</strain>
        <tissue evidence="12">Leaf</tissue>
    </source>
</reference>
<dbReference type="Proteomes" id="UP000825729">
    <property type="component" value="Unassembled WGS sequence"/>
</dbReference>
<dbReference type="SMART" id="SM00361">
    <property type="entry name" value="RRM_1"/>
    <property type="match status" value="1"/>
</dbReference>
<dbReference type="GO" id="GO:0003723">
    <property type="term" value="F:RNA binding"/>
    <property type="evidence" value="ECO:0007669"/>
    <property type="project" value="UniProtKB-UniRule"/>
</dbReference>
<feature type="compositionally biased region" description="Basic and acidic residues" evidence="9">
    <location>
        <begin position="429"/>
        <end position="458"/>
    </location>
</feature>
<evidence type="ECO:0000313" key="12">
    <source>
        <dbReference type="EMBL" id="KAG9457060.1"/>
    </source>
</evidence>